<name>A0AAW7AFN5_9STAP</name>
<proteinExistence type="predicted"/>
<dbReference type="InterPro" id="IPR036390">
    <property type="entry name" value="WH_DNA-bd_sf"/>
</dbReference>
<gene>
    <name evidence="2" type="ORF">P1A27_00270</name>
</gene>
<evidence type="ECO:0000313" key="3">
    <source>
        <dbReference type="Proteomes" id="UP001174037"/>
    </source>
</evidence>
<feature type="domain" description="HTH lysR-type" evidence="1">
    <location>
        <begin position="1"/>
        <end position="38"/>
    </location>
</feature>
<dbReference type="Proteomes" id="UP001174037">
    <property type="component" value="Unassembled WGS sequence"/>
</dbReference>
<dbReference type="EMBL" id="JARGCK010000001">
    <property type="protein sequence ID" value="MDK9864405.1"/>
    <property type="molecule type" value="Genomic_DNA"/>
</dbReference>
<comment type="caution">
    <text evidence="2">The sequence shown here is derived from an EMBL/GenBank/DDBJ whole genome shotgun (WGS) entry which is preliminary data.</text>
</comment>
<evidence type="ECO:0000313" key="2">
    <source>
        <dbReference type="EMBL" id="MDK9864405.1"/>
    </source>
</evidence>
<dbReference type="PROSITE" id="PS50931">
    <property type="entry name" value="HTH_LYSR"/>
    <property type="match status" value="1"/>
</dbReference>
<reference evidence="2" key="2">
    <citation type="submission" date="2023-03" db="EMBL/GenBank/DDBJ databases">
        <authorList>
            <person name="Vazquez L."/>
            <person name="Rodriguez J."/>
            <person name="Mayo B."/>
            <person name="Florez A.B."/>
        </authorList>
    </citation>
    <scope>NUCLEOTIDE SEQUENCE</scope>
    <source>
        <strain evidence="2">5A3I</strain>
    </source>
</reference>
<dbReference type="InterPro" id="IPR000847">
    <property type="entry name" value="LysR_HTH_N"/>
</dbReference>
<dbReference type="AlphaFoldDB" id="A0AAW7AFN5"/>
<dbReference type="SUPFAM" id="SSF46785">
    <property type="entry name" value="Winged helix' DNA-binding domain"/>
    <property type="match status" value="1"/>
</dbReference>
<reference evidence="2" key="1">
    <citation type="journal article" date="2023" name="Int. J. Mol. Sci.">
        <title>Antibiotic Resistance/Susceptibility Profiles of Staphylococcus equorum Strains from Cheese, and Genome Analysis for Antibiotic Resistance Genes.</title>
        <authorList>
            <person name="Vazquez L."/>
            <person name="Srednik M.E."/>
            <person name="Rodriguez J."/>
            <person name="Florez A.B."/>
            <person name="Mayo B."/>
        </authorList>
    </citation>
    <scope>NUCLEOTIDE SEQUENCE</scope>
    <source>
        <strain evidence="2">5A3I</strain>
    </source>
</reference>
<organism evidence="2 3">
    <name type="scientific">Staphylococcus equorum</name>
    <dbReference type="NCBI Taxonomy" id="246432"/>
    <lineage>
        <taxon>Bacteria</taxon>
        <taxon>Bacillati</taxon>
        <taxon>Bacillota</taxon>
        <taxon>Bacilli</taxon>
        <taxon>Bacillales</taxon>
        <taxon>Staphylococcaceae</taxon>
        <taxon>Staphylococcus</taxon>
    </lineage>
</organism>
<protein>
    <submittedName>
        <fullName evidence="2">LysR family transcriptional regulator</fullName>
    </submittedName>
</protein>
<dbReference type="GO" id="GO:0003700">
    <property type="term" value="F:DNA-binding transcription factor activity"/>
    <property type="evidence" value="ECO:0007669"/>
    <property type="project" value="InterPro"/>
</dbReference>
<accession>A0AAW7AFN5</accession>
<dbReference type="Gene3D" id="1.10.10.10">
    <property type="entry name" value="Winged helix-like DNA-binding domain superfamily/Winged helix DNA-binding domain"/>
    <property type="match status" value="1"/>
</dbReference>
<evidence type="ECO:0000259" key="1">
    <source>
        <dbReference type="PROSITE" id="PS50931"/>
    </source>
</evidence>
<dbReference type="Pfam" id="PF00126">
    <property type="entry name" value="HTH_1"/>
    <property type="match status" value="1"/>
</dbReference>
<dbReference type="InterPro" id="IPR036388">
    <property type="entry name" value="WH-like_DNA-bd_sf"/>
</dbReference>
<dbReference type="RefSeq" id="WP_002506293.1">
    <property type="nucleotide sequence ID" value="NZ_CP013980.1"/>
</dbReference>
<sequence>MELLHLKYFKRVAENLNYTKTANELNVSQPALSMMIKN</sequence>